<organism evidence="2 3">
    <name type="scientific">Ligilactobacillus aviarius</name>
    <dbReference type="NCBI Taxonomy" id="1606"/>
    <lineage>
        <taxon>Bacteria</taxon>
        <taxon>Bacillati</taxon>
        <taxon>Bacillota</taxon>
        <taxon>Bacilli</taxon>
        <taxon>Lactobacillales</taxon>
        <taxon>Lactobacillaceae</taxon>
        <taxon>Ligilactobacillus</taxon>
    </lineage>
</organism>
<dbReference type="AlphaFoldDB" id="A0A510WQ38"/>
<protein>
    <submittedName>
        <fullName evidence="2">Uncharacterized protein</fullName>
    </submittedName>
</protein>
<keyword evidence="1" id="KW-1133">Transmembrane helix</keyword>
<accession>A0A510WQ38</accession>
<name>A0A510WQ38_9LACO</name>
<evidence type="ECO:0000256" key="1">
    <source>
        <dbReference type="SAM" id="Phobius"/>
    </source>
</evidence>
<gene>
    <name evidence="2" type="ORF">LAV01_01640</name>
</gene>
<dbReference type="Proteomes" id="UP000321722">
    <property type="component" value="Unassembled WGS sequence"/>
</dbReference>
<reference evidence="2 3" key="1">
    <citation type="submission" date="2019-07" db="EMBL/GenBank/DDBJ databases">
        <title>Whole genome shotgun sequence of Lactobacillus aviarius subsp. aviarius NBRC 102162.</title>
        <authorList>
            <person name="Hosoyama A."/>
            <person name="Uohara A."/>
            <person name="Ohji S."/>
            <person name="Ichikawa N."/>
        </authorList>
    </citation>
    <scope>NUCLEOTIDE SEQUENCE [LARGE SCALE GENOMIC DNA]</scope>
    <source>
        <strain evidence="2 3">NBRC 102162</strain>
    </source>
</reference>
<evidence type="ECO:0000313" key="2">
    <source>
        <dbReference type="EMBL" id="GEK41332.1"/>
    </source>
</evidence>
<keyword evidence="3" id="KW-1185">Reference proteome</keyword>
<sequence length="78" mass="9282">MSITIALIGILITILILISIVTNHINHRLNRIENKLIRIDNDIKYNQYLLNDKDIDTNDKDIRVVIYSNDKEVYEWRD</sequence>
<feature type="transmembrane region" description="Helical" evidence="1">
    <location>
        <begin position="6"/>
        <end position="25"/>
    </location>
</feature>
<comment type="caution">
    <text evidence="2">The sequence shown here is derived from an EMBL/GenBank/DDBJ whole genome shotgun (WGS) entry which is preliminary data.</text>
</comment>
<proteinExistence type="predicted"/>
<dbReference type="EMBL" id="BJUI01000001">
    <property type="protein sequence ID" value="GEK41332.1"/>
    <property type="molecule type" value="Genomic_DNA"/>
</dbReference>
<keyword evidence="1" id="KW-0812">Transmembrane</keyword>
<evidence type="ECO:0000313" key="3">
    <source>
        <dbReference type="Proteomes" id="UP000321722"/>
    </source>
</evidence>
<keyword evidence="1" id="KW-0472">Membrane</keyword>